<protein>
    <submittedName>
        <fullName evidence="1">Uncharacterized protein</fullName>
    </submittedName>
</protein>
<sequence>MECLTMVGEKILDYTLALMARQVGYLIFYNSDVKELKEKAKSLQHARESVQQRVDAAYRNGDEIYNGVCTWLEKVDEIVIRVEGHIQDDHQKRTGCSSRSFPNFWMRHQLSRKSKKMVQEIEILKKEGQFEHVSYQKAPNLIENLSSAAGEEDFGSRVETLEAIMEALRDPNVNKIGVYGIGGVGKSTLVKQDAQKAQQEFDVVVMTTITQNPEVEKIQGQIADMLRLNFSNVQSSIGRAGHLHERIKKEKNVFLILDDVWGELNGTVIGIPSPEEHTHNNKKISISSEIQQRSCKFLMTSRDRGVLSKLNSQKYFMVRLLLDIEAWKLFKEKAMLDETIGNAELLSIAHQVAEECGGLPLAVVTIASSLKTKEKSEWKVVLQELRNPTPTGAKTVLPSLNNEGLPQLQHLYVMDNDEIQCVINPLGVIHSIDLFPSGPLTGESFSKLKIIKECFRMERVVYDDEKAAGILQFPKLCSLTIRSLPLLLGFYYEGNVLGTSNALFCEKVMFPSLEKLTIDGLDKLNMIWNRLMAEDNTLNSSIHDKMKDTWHGQRADESFYNLKTLKVANCEGISKVLSFSLLNLLNNLEELEVEGCNSVEALTNLEELEVKNCSNAEVVFLLDGKDIDDKNVILTTKLKKLILSNLPNLKQDYRTVTFKNLQGLHVYDCERLSYLFPANVAKGLTQLGELHIIDCGFEEIVAKEEGQPMFVSFVFPKLTTLVIGIVPQLKRFYPGRHTVEWPALKELEIFIEGEVKVFGTKLLDSEGRHKQRNLNSLIQRPIFFIEKVFPNLESLHLNDKDDILDWLGQFSIEHFRRLNLLQLHYFYKEDSFPYWKPDQ</sequence>
<organism evidence="1 2">
    <name type="scientific">Bauhinia variegata</name>
    <name type="common">Purple orchid tree</name>
    <name type="synonym">Phanera variegata</name>
    <dbReference type="NCBI Taxonomy" id="167791"/>
    <lineage>
        <taxon>Eukaryota</taxon>
        <taxon>Viridiplantae</taxon>
        <taxon>Streptophyta</taxon>
        <taxon>Embryophyta</taxon>
        <taxon>Tracheophyta</taxon>
        <taxon>Spermatophyta</taxon>
        <taxon>Magnoliopsida</taxon>
        <taxon>eudicotyledons</taxon>
        <taxon>Gunneridae</taxon>
        <taxon>Pentapetalae</taxon>
        <taxon>rosids</taxon>
        <taxon>fabids</taxon>
        <taxon>Fabales</taxon>
        <taxon>Fabaceae</taxon>
        <taxon>Cercidoideae</taxon>
        <taxon>Cercideae</taxon>
        <taxon>Bauhiniinae</taxon>
        <taxon>Bauhinia</taxon>
    </lineage>
</organism>
<accession>A0ACB9LPK4</accession>
<proteinExistence type="predicted"/>
<reference evidence="1 2" key="1">
    <citation type="journal article" date="2022" name="DNA Res.">
        <title>Chromosomal-level genome assembly of the orchid tree Bauhinia variegata (Leguminosae; Cercidoideae) supports the allotetraploid origin hypothesis of Bauhinia.</title>
        <authorList>
            <person name="Zhong Y."/>
            <person name="Chen Y."/>
            <person name="Zheng D."/>
            <person name="Pang J."/>
            <person name="Liu Y."/>
            <person name="Luo S."/>
            <person name="Meng S."/>
            <person name="Qian L."/>
            <person name="Wei D."/>
            <person name="Dai S."/>
            <person name="Zhou R."/>
        </authorList>
    </citation>
    <scope>NUCLEOTIDE SEQUENCE [LARGE SCALE GENOMIC DNA]</scope>
    <source>
        <strain evidence="1">BV-YZ2020</strain>
    </source>
</reference>
<name>A0ACB9LPK4_BAUVA</name>
<dbReference type="Proteomes" id="UP000828941">
    <property type="component" value="Chromosome 11"/>
</dbReference>
<keyword evidence="2" id="KW-1185">Reference proteome</keyword>
<evidence type="ECO:0000313" key="2">
    <source>
        <dbReference type="Proteomes" id="UP000828941"/>
    </source>
</evidence>
<comment type="caution">
    <text evidence="1">The sequence shown here is derived from an EMBL/GenBank/DDBJ whole genome shotgun (WGS) entry which is preliminary data.</text>
</comment>
<gene>
    <name evidence="1" type="ORF">L6164_026263</name>
</gene>
<evidence type="ECO:0000313" key="1">
    <source>
        <dbReference type="EMBL" id="KAI4313271.1"/>
    </source>
</evidence>
<dbReference type="EMBL" id="CM039436">
    <property type="protein sequence ID" value="KAI4313271.1"/>
    <property type="molecule type" value="Genomic_DNA"/>
</dbReference>